<organism evidence="3 4">
    <name type="scientific">Acidihalobacter yilgarnensis</name>
    <dbReference type="NCBI Taxonomy" id="2819280"/>
    <lineage>
        <taxon>Bacteria</taxon>
        <taxon>Pseudomonadati</taxon>
        <taxon>Pseudomonadota</taxon>
        <taxon>Gammaproteobacteria</taxon>
        <taxon>Chromatiales</taxon>
        <taxon>Ectothiorhodospiraceae</taxon>
        <taxon>Acidihalobacter</taxon>
    </lineage>
</organism>
<dbReference type="RefSeq" id="WP_070078552.1">
    <property type="nucleotide sequence ID" value="NZ_CP017415.1"/>
</dbReference>
<keyword evidence="2" id="KW-0560">Oxidoreductase</keyword>
<dbReference type="KEGG" id="aprs:BI364_09660"/>
<evidence type="ECO:0000313" key="4">
    <source>
        <dbReference type="Proteomes" id="UP000095401"/>
    </source>
</evidence>
<dbReference type="Gene3D" id="3.40.50.720">
    <property type="entry name" value="NAD(P)-binding Rossmann-like Domain"/>
    <property type="match status" value="1"/>
</dbReference>
<sequence length="246" mass="26839">MTEPVLIVGATSAIARALSRKLAAAGHDLYLAARDTDELRRLCADLHTRYRVHVAFSVFDIEDTASHDMLLAAVDETLGGLGGIVLASGALGDGARIREDDAMAAHVLAVNFTGPALLLGRCARMLEAKGHGFIIGITSVAGDRGRQSNYTYGAAKGGLALYLQGLRNRLYRAGVHVMTVKPGFVDTAMTYGLPGMFLVASPEDIATDIMRGLKRRRNVLYTPWFWFGIMWIIRHIPERIFKRLSL</sequence>
<dbReference type="Proteomes" id="UP000095401">
    <property type="component" value="Chromosome"/>
</dbReference>
<evidence type="ECO:0000256" key="2">
    <source>
        <dbReference type="ARBA" id="ARBA00023002"/>
    </source>
</evidence>
<dbReference type="InterPro" id="IPR036291">
    <property type="entry name" value="NAD(P)-bd_dom_sf"/>
</dbReference>
<keyword evidence="4" id="KW-1185">Reference proteome</keyword>
<evidence type="ECO:0000313" key="3">
    <source>
        <dbReference type="EMBL" id="AOU98186.1"/>
    </source>
</evidence>
<evidence type="ECO:0000256" key="1">
    <source>
        <dbReference type="ARBA" id="ARBA00006484"/>
    </source>
</evidence>
<dbReference type="NCBIfam" id="NF005489">
    <property type="entry name" value="PRK07102.1"/>
    <property type="match status" value="1"/>
</dbReference>
<dbReference type="PRINTS" id="PR00081">
    <property type="entry name" value="GDHRDH"/>
</dbReference>
<dbReference type="PANTHER" id="PTHR44196:SF1">
    <property type="entry name" value="DEHYDROGENASE_REDUCTASE SDR FAMILY MEMBER 7B"/>
    <property type="match status" value="1"/>
</dbReference>
<dbReference type="EMBL" id="CP017415">
    <property type="protein sequence ID" value="AOU98186.1"/>
    <property type="molecule type" value="Genomic_DNA"/>
</dbReference>
<accession>A0A1D8IP00</accession>
<dbReference type="InterPro" id="IPR002347">
    <property type="entry name" value="SDR_fam"/>
</dbReference>
<dbReference type="Pfam" id="PF00106">
    <property type="entry name" value="adh_short"/>
    <property type="match status" value="1"/>
</dbReference>
<dbReference type="InterPro" id="IPR020904">
    <property type="entry name" value="Sc_DH/Rdtase_CS"/>
</dbReference>
<dbReference type="GO" id="GO:0016491">
    <property type="term" value="F:oxidoreductase activity"/>
    <property type="evidence" value="ECO:0007669"/>
    <property type="project" value="UniProtKB-KW"/>
</dbReference>
<dbReference type="PROSITE" id="PS00061">
    <property type="entry name" value="ADH_SHORT"/>
    <property type="match status" value="1"/>
</dbReference>
<protein>
    <submittedName>
        <fullName evidence="3">Short-chain dehydrogenase</fullName>
    </submittedName>
</protein>
<gene>
    <name evidence="3" type="ORF">BI364_09660</name>
</gene>
<comment type="similarity">
    <text evidence="1">Belongs to the short-chain dehydrogenases/reductases (SDR) family.</text>
</comment>
<proteinExistence type="inferred from homology"/>
<name>A0A1D8IP00_9GAMM</name>
<dbReference type="GO" id="GO:0016020">
    <property type="term" value="C:membrane"/>
    <property type="evidence" value="ECO:0007669"/>
    <property type="project" value="TreeGrafter"/>
</dbReference>
<reference evidence="4" key="1">
    <citation type="submission" date="2016-09" db="EMBL/GenBank/DDBJ databases">
        <title>Acidihalobacter prosperus F5.</title>
        <authorList>
            <person name="Khaleque H.N."/>
            <person name="Ramsay J.P."/>
            <person name="Kaksonen A.H."/>
            <person name="Boxall N.J."/>
            <person name="Watkin E.L.J."/>
        </authorList>
    </citation>
    <scope>NUCLEOTIDE SEQUENCE [LARGE SCALE GENOMIC DNA]</scope>
    <source>
        <strain evidence="4">F5</strain>
    </source>
</reference>
<dbReference type="PANTHER" id="PTHR44196">
    <property type="entry name" value="DEHYDROGENASE/REDUCTASE SDR FAMILY MEMBER 7B"/>
    <property type="match status" value="1"/>
</dbReference>
<dbReference type="AlphaFoldDB" id="A0A1D8IP00"/>
<dbReference type="SUPFAM" id="SSF51735">
    <property type="entry name" value="NAD(P)-binding Rossmann-fold domains"/>
    <property type="match status" value="1"/>
</dbReference>